<sequence length="347" mass="38506">MKKSQWKWLLVSIGFSTLVMAGVLYFTVDETTIEYLSRVSPFYLALAVLLHILSLVFWAMRIKLMSASLGYRVGLKHCLNLVLANMLVAAVTPSQAGGEPVRVHELYRAGVPVGDATAVVVMERILDGIVLGALGAFSMLFLGRYWSSLTSGFSGASLLMYSAWIFVILGVLAFVYSVKNPDKLKRALKGISRWVDRRRRVKRLDSLFESIDREVDNFNCGLVKFVNHGKVGLVWGFIFTALFWFSEFAIASMLLMGLGQSPFIIESFVVQLVLAVIMMIPLTPGGSGVAELGATSLYSLFVPSAIVGVFVLLWRLILYYLNVFLGLLPGLSIVRREFLARAGKQRR</sequence>
<protein>
    <submittedName>
        <fullName evidence="7">Flippase-like domain-containing protein</fullName>
    </submittedName>
</protein>
<accession>A0ABU3X3U5</accession>
<dbReference type="Pfam" id="PF03706">
    <property type="entry name" value="LPG_synthase_TM"/>
    <property type="match status" value="1"/>
</dbReference>
<keyword evidence="8" id="KW-1185">Reference proteome</keyword>
<name>A0ABU3X3U5_9EURY</name>
<keyword evidence="3 6" id="KW-0812">Transmembrane</keyword>
<evidence type="ECO:0000256" key="6">
    <source>
        <dbReference type="SAM" id="Phobius"/>
    </source>
</evidence>
<dbReference type="NCBIfam" id="TIGR00374">
    <property type="entry name" value="flippase-like domain"/>
    <property type="match status" value="1"/>
</dbReference>
<feature type="transmembrane region" description="Helical" evidence="6">
    <location>
        <begin position="263"/>
        <end position="283"/>
    </location>
</feature>
<evidence type="ECO:0000256" key="4">
    <source>
        <dbReference type="ARBA" id="ARBA00022989"/>
    </source>
</evidence>
<dbReference type="EMBL" id="WBKO01000003">
    <property type="protein sequence ID" value="MDV2482708.1"/>
    <property type="molecule type" value="Genomic_DNA"/>
</dbReference>
<feature type="transmembrane region" description="Helical" evidence="6">
    <location>
        <begin position="295"/>
        <end position="313"/>
    </location>
</feature>
<dbReference type="Proteomes" id="UP001281203">
    <property type="component" value="Unassembled WGS sequence"/>
</dbReference>
<keyword evidence="5 6" id="KW-0472">Membrane</keyword>
<feature type="transmembrane region" description="Helical" evidence="6">
    <location>
        <begin position="233"/>
        <end position="257"/>
    </location>
</feature>
<evidence type="ECO:0000256" key="5">
    <source>
        <dbReference type="ARBA" id="ARBA00023136"/>
    </source>
</evidence>
<feature type="transmembrane region" description="Helical" evidence="6">
    <location>
        <begin position="158"/>
        <end position="178"/>
    </location>
</feature>
<comment type="subcellular location">
    <subcellularLocation>
        <location evidence="1">Cell membrane</location>
        <topology evidence="1">Multi-pass membrane protein</topology>
    </subcellularLocation>
</comment>
<feature type="transmembrane region" description="Helical" evidence="6">
    <location>
        <begin position="40"/>
        <end position="60"/>
    </location>
</feature>
<evidence type="ECO:0000256" key="3">
    <source>
        <dbReference type="ARBA" id="ARBA00022692"/>
    </source>
</evidence>
<keyword evidence="4 6" id="KW-1133">Transmembrane helix</keyword>
<proteinExistence type="predicted"/>
<gene>
    <name evidence="7" type="ORF">F8E02_12020</name>
</gene>
<keyword evidence="2" id="KW-1003">Cell membrane</keyword>
<dbReference type="PANTHER" id="PTHR37693:SF1">
    <property type="entry name" value="INTEGRAL MEMBRANE PROTEIN"/>
    <property type="match status" value="1"/>
</dbReference>
<evidence type="ECO:0000256" key="1">
    <source>
        <dbReference type="ARBA" id="ARBA00004651"/>
    </source>
</evidence>
<feature type="transmembrane region" description="Helical" evidence="6">
    <location>
        <begin position="7"/>
        <end position="28"/>
    </location>
</feature>
<evidence type="ECO:0000313" key="8">
    <source>
        <dbReference type="Proteomes" id="UP001281203"/>
    </source>
</evidence>
<reference evidence="7 8" key="1">
    <citation type="submission" date="2019-10" db="EMBL/GenBank/DDBJ databases">
        <title>Isolation and characterization of Methanoculleus sp. Wushi-C6 from a hot spring well.</title>
        <authorList>
            <person name="Chen S.-C."/>
            <person name="Lan Z.-H."/>
            <person name="You Y.-T."/>
            <person name="Lai M.-C."/>
        </authorList>
    </citation>
    <scope>NUCLEOTIDE SEQUENCE [LARGE SCALE GENOMIC DNA]</scope>
    <source>
        <strain evidence="7 8">Wushi-C6</strain>
    </source>
</reference>
<feature type="transmembrane region" description="Helical" evidence="6">
    <location>
        <begin position="125"/>
        <end position="146"/>
    </location>
</feature>
<dbReference type="InterPro" id="IPR022791">
    <property type="entry name" value="L-PG_synthase/AglD"/>
</dbReference>
<evidence type="ECO:0000313" key="7">
    <source>
        <dbReference type="EMBL" id="MDV2482708.1"/>
    </source>
</evidence>
<comment type="caution">
    <text evidence="7">The sequence shown here is derived from an EMBL/GenBank/DDBJ whole genome shotgun (WGS) entry which is preliminary data.</text>
</comment>
<evidence type="ECO:0000256" key="2">
    <source>
        <dbReference type="ARBA" id="ARBA00022475"/>
    </source>
</evidence>
<organism evidence="7 8">
    <name type="scientific">Methanoculleus caldifontis</name>
    <dbReference type="NCBI Taxonomy" id="2651577"/>
    <lineage>
        <taxon>Archaea</taxon>
        <taxon>Methanobacteriati</taxon>
        <taxon>Methanobacteriota</taxon>
        <taxon>Stenosarchaea group</taxon>
        <taxon>Methanomicrobia</taxon>
        <taxon>Methanomicrobiales</taxon>
        <taxon>Methanomicrobiaceae</taxon>
        <taxon>Methanoculleus</taxon>
    </lineage>
</organism>
<dbReference type="PANTHER" id="PTHR37693">
    <property type="entry name" value="PHOSPHATIDYLGLYCEROL LYSYLTRANSFERASE"/>
    <property type="match status" value="1"/>
</dbReference>
<dbReference type="RefSeq" id="WP_317065828.1">
    <property type="nucleotide sequence ID" value="NZ_WBKO01000003.1"/>
</dbReference>